<reference evidence="2" key="1">
    <citation type="journal article" date="2019" name="Int. J. Syst. Evol. Microbiol.">
        <title>The Global Catalogue of Microorganisms (GCM) 10K type strain sequencing project: providing services to taxonomists for standard genome sequencing and annotation.</title>
        <authorList>
            <consortium name="The Broad Institute Genomics Platform"/>
            <consortium name="The Broad Institute Genome Sequencing Center for Infectious Disease"/>
            <person name="Wu L."/>
            <person name="Ma J."/>
        </authorList>
    </citation>
    <scope>NUCLEOTIDE SEQUENCE [LARGE SCALE GENOMIC DNA]</scope>
    <source>
        <strain evidence="2">JCM 18325</strain>
    </source>
</reference>
<gene>
    <name evidence="1" type="ORF">GCM10023330_27220</name>
</gene>
<comment type="caution">
    <text evidence="1">The sequence shown here is derived from an EMBL/GenBank/DDBJ whole genome shotgun (WGS) entry which is preliminary data.</text>
</comment>
<protein>
    <submittedName>
        <fullName evidence="1">Uncharacterized protein</fullName>
    </submittedName>
</protein>
<dbReference type="EMBL" id="BAABJW010000005">
    <property type="protein sequence ID" value="GAA4817134.1"/>
    <property type="molecule type" value="Genomic_DNA"/>
</dbReference>
<accession>A0ABP9CWV9</accession>
<keyword evidence="2" id="KW-1185">Reference proteome</keyword>
<dbReference type="Proteomes" id="UP001501433">
    <property type="component" value="Unassembled WGS sequence"/>
</dbReference>
<organism evidence="1 2">
    <name type="scientific">Litoribaculum gwangyangense</name>
    <dbReference type="NCBI Taxonomy" id="1130722"/>
    <lineage>
        <taxon>Bacteria</taxon>
        <taxon>Pseudomonadati</taxon>
        <taxon>Bacteroidota</taxon>
        <taxon>Flavobacteriia</taxon>
        <taxon>Flavobacteriales</taxon>
        <taxon>Flavobacteriaceae</taxon>
        <taxon>Litoribaculum</taxon>
    </lineage>
</organism>
<name>A0ABP9CWV9_9FLAO</name>
<evidence type="ECO:0000313" key="1">
    <source>
        <dbReference type="EMBL" id="GAA4817134.1"/>
    </source>
</evidence>
<proteinExistence type="predicted"/>
<dbReference type="RefSeq" id="WP_345277754.1">
    <property type="nucleotide sequence ID" value="NZ_BAABJW010000005.1"/>
</dbReference>
<evidence type="ECO:0000313" key="2">
    <source>
        <dbReference type="Proteomes" id="UP001501433"/>
    </source>
</evidence>
<sequence length="215" mass="25646">MTPILFKHNDTYNPTPKKDRITWFKGLLSGRMEEYKTQRNLELTEYWITESEDNGYIKSIGLDFSKRPLSRTKDLLKEYPDNNFSQAISKELFTDIYEMAGLRDWDRLVKITSKYLNLWSQQTNPNAPEFPVLLIEQTGIYTYFSNVEEFTRIHIAQYPWDGGEYLIDRNLNEFETEYWNFGHPTGVVIPKGIKRKWTKEELIKNLEDEPPEWLK</sequence>